<sequence>MNQDIQLIAIDMDGTLLNQQHEISEQNKQAIHEAKERGIHVVISTGRSLSTCKDIIQVLGDSEFLITINGGEIFDKRLELVERNPLHHDEVRQLWNITNKHDVFFWSSTVQGRFNSENPFEKNLEDYDWIKYGFEIQDDNVREAVMSDLQAVKSFEITNSSPTNIEINPIGINKATALKKVTSWLDISMKQVAAIGDSLNDIAMIRESGFGIAMGNAQQTVKEEANWITATNEEHGVAKAIRHILDGQTK</sequence>
<dbReference type="EMBL" id="AVPG01000016">
    <property type="protein sequence ID" value="KGX86112.1"/>
    <property type="molecule type" value="Genomic_DNA"/>
</dbReference>
<dbReference type="CDD" id="cd07516">
    <property type="entry name" value="HAD_Pase"/>
    <property type="match status" value="1"/>
</dbReference>
<dbReference type="SFLD" id="SFLDS00003">
    <property type="entry name" value="Haloacid_Dehalogenase"/>
    <property type="match status" value="1"/>
</dbReference>
<dbReference type="SFLD" id="SFLDG01140">
    <property type="entry name" value="C2.B:_Phosphomannomutase_and_P"/>
    <property type="match status" value="1"/>
</dbReference>
<dbReference type="eggNOG" id="COG0561">
    <property type="taxonomic scope" value="Bacteria"/>
</dbReference>
<name>A0A0A5HR66_9BACI</name>
<dbReference type="OrthoDB" id="9781413at2"/>
<protein>
    <recommendedName>
        <fullName evidence="3">Phosphoglycolate phosphatase</fullName>
    </recommendedName>
</protein>
<evidence type="ECO:0000313" key="2">
    <source>
        <dbReference type="Proteomes" id="UP000030401"/>
    </source>
</evidence>
<accession>A0A0A5HR66</accession>
<evidence type="ECO:0000313" key="1">
    <source>
        <dbReference type="EMBL" id="KGX86112.1"/>
    </source>
</evidence>
<dbReference type="PANTHER" id="PTHR10000">
    <property type="entry name" value="PHOSPHOSERINE PHOSPHATASE"/>
    <property type="match status" value="1"/>
</dbReference>
<dbReference type="PANTHER" id="PTHR10000:SF55">
    <property type="entry name" value="5-AMINO-6-(5-PHOSPHO-D-RIBITYLAMINO)URACIL PHOSPHATASE YCSE"/>
    <property type="match status" value="1"/>
</dbReference>
<dbReference type="AlphaFoldDB" id="A0A0A5HR66"/>
<organism evidence="1 2">
    <name type="scientific">Pontibacillus litoralis JSM 072002</name>
    <dbReference type="NCBI Taxonomy" id="1385512"/>
    <lineage>
        <taxon>Bacteria</taxon>
        <taxon>Bacillati</taxon>
        <taxon>Bacillota</taxon>
        <taxon>Bacilli</taxon>
        <taxon>Bacillales</taxon>
        <taxon>Bacillaceae</taxon>
        <taxon>Pontibacillus</taxon>
    </lineage>
</organism>
<evidence type="ECO:0008006" key="3">
    <source>
        <dbReference type="Google" id="ProtNLM"/>
    </source>
</evidence>
<dbReference type="Proteomes" id="UP000030401">
    <property type="component" value="Unassembled WGS sequence"/>
</dbReference>
<dbReference type="InterPro" id="IPR006379">
    <property type="entry name" value="HAD-SF_hydro_IIB"/>
</dbReference>
<dbReference type="SFLD" id="SFLDG01144">
    <property type="entry name" value="C2.B.4:_PGP_Like"/>
    <property type="match status" value="1"/>
</dbReference>
<dbReference type="InterPro" id="IPR036412">
    <property type="entry name" value="HAD-like_sf"/>
</dbReference>
<dbReference type="NCBIfam" id="TIGR01484">
    <property type="entry name" value="HAD-SF-IIB"/>
    <property type="match status" value="1"/>
</dbReference>
<dbReference type="Gene3D" id="3.40.50.1000">
    <property type="entry name" value="HAD superfamily/HAD-like"/>
    <property type="match status" value="1"/>
</dbReference>
<reference evidence="1 2" key="1">
    <citation type="submission" date="2013-08" db="EMBL/GenBank/DDBJ databases">
        <authorList>
            <person name="Huang J."/>
            <person name="Wang G."/>
        </authorList>
    </citation>
    <scope>NUCLEOTIDE SEQUENCE [LARGE SCALE GENOMIC DNA]</scope>
    <source>
        <strain evidence="1 2">JSM 072002</strain>
    </source>
</reference>
<dbReference type="STRING" id="1385512.N784_05990"/>
<comment type="caution">
    <text evidence="1">The sequence shown here is derived from an EMBL/GenBank/DDBJ whole genome shotgun (WGS) entry which is preliminary data.</text>
</comment>
<dbReference type="PROSITE" id="PS01228">
    <property type="entry name" value="COF_1"/>
    <property type="match status" value="1"/>
</dbReference>
<dbReference type="GO" id="GO:0016791">
    <property type="term" value="F:phosphatase activity"/>
    <property type="evidence" value="ECO:0007669"/>
    <property type="project" value="TreeGrafter"/>
</dbReference>
<keyword evidence="2" id="KW-1185">Reference proteome</keyword>
<dbReference type="GO" id="GO:0005829">
    <property type="term" value="C:cytosol"/>
    <property type="evidence" value="ECO:0007669"/>
    <property type="project" value="TreeGrafter"/>
</dbReference>
<dbReference type="InterPro" id="IPR023214">
    <property type="entry name" value="HAD_sf"/>
</dbReference>
<dbReference type="RefSeq" id="WP_036834828.1">
    <property type="nucleotide sequence ID" value="NZ_AVPG01000016.1"/>
</dbReference>
<dbReference type="GO" id="GO:0000287">
    <property type="term" value="F:magnesium ion binding"/>
    <property type="evidence" value="ECO:0007669"/>
    <property type="project" value="TreeGrafter"/>
</dbReference>
<dbReference type="Pfam" id="PF08282">
    <property type="entry name" value="Hydrolase_3"/>
    <property type="match status" value="1"/>
</dbReference>
<dbReference type="Gene3D" id="3.30.1240.10">
    <property type="match status" value="1"/>
</dbReference>
<proteinExistence type="predicted"/>
<dbReference type="SUPFAM" id="SSF56784">
    <property type="entry name" value="HAD-like"/>
    <property type="match status" value="1"/>
</dbReference>
<gene>
    <name evidence="1" type="ORF">N784_05990</name>
</gene>